<feature type="domain" description="GYF" evidence="8">
    <location>
        <begin position="812"/>
        <end position="866"/>
    </location>
</feature>
<keyword evidence="1" id="KW-0479">Metal-binding</keyword>
<dbReference type="GO" id="GO:0008270">
    <property type="term" value="F:zinc ion binding"/>
    <property type="evidence" value="ECO:0007669"/>
    <property type="project" value="UniProtKB-KW"/>
</dbReference>
<gene>
    <name evidence="11" type="ORF">WN944_020977</name>
</gene>
<dbReference type="Proteomes" id="UP001428341">
    <property type="component" value="Unassembled WGS sequence"/>
</dbReference>
<keyword evidence="3" id="KW-0862">Zinc</keyword>
<dbReference type="SMART" id="SM00151">
    <property type="entry name" value="SWIB"/>
    <property type="match status" value="1"/>
</dbReference>
<dbReference type="InterPro" id="IPR036128">
    <property type="entry name" value="Plus3-like_sf"/>
</dbReference>
<comment type="caution">
    <text evidence="11">The sequence shown here is derived from an EMBL/GenBank/DDBJ whole genome shotgun (WGS) entry which is preliminary data.</text>
</comment>
<feature type="region of interest" description="Disordered" evidence="6">
    <location>
        <begin position="925"/>
        <end position="944"/>
    </location>
</feature>
<evidence type="ECO:0000256" key="5">
    <source>
        <dbReference type="PROSITE-ProRule" id="PRU00146"/>
    </source>
</evidence>
<feature type="region of interest" description="Disordered" evidence="6">
    <location>
        <begin position="670"/>
        <end position="764"/>
    </location>
</feature>
<evidence type="ECO:0008006" key="13">
    <source>
        <dbReference type="Google" id="ProtNLM"/>
    </source>
</evidence>
<dbReference type="SMART" id="SM00719">
    <property type="entry name" value="Plus3"/>
    <property type="match status" value="1"/>
</dbReference>
<feature type="compositionally biased region" description="Basic and acidic residues" evidence="6">
    <location>
        <begin position="693"/>
        <end position="708"/>
    </location>
</feature>
<dbReference type="PANTHER" id="PTHR46695">
    <property type="entry name" value="ZINC FINGER CCCH DOMAIN-CONTAINING PROTEIN 44-RELATED"/>
    <property type="match status" value="1"/>
</dbReference>
<feature type="compositionally biased region" description="Low complexity" evidence="6">
    <location>
        <begin position="1315"/>
        <end position="1327"/>
    </location>
</feature>
<keyword evidence="12" id="KW-1185">Reference proteome</keyword>
<sequence length="1598" mass="174930">MELEEQMSNLYKPSLEEGEPQPRRNFNHNLEEVQLMCVDQCDGIQEMDDLQLVGAPEDPCIKDDDGAVRQDRGMVDVEVKLAETGTAMSRVKQKAGRRPPRGGKVKTTARQPPPGRRKTEEEDVCFICFDGGSLVLCDRKGCPKAYHPACIKREESFFRSKAKWNCGWHICSICEKASYYMCYTCTYSLCKGCTKGADYYSLRGNKGFCGICMRTIMLIENCAPGNQEKVVVDFDDKTSWEYLFKVYWIFLKEKLSLTLDELTGAKNPWKEPAITAPKGKSSCQVYNGDCSRGLSSENFCGDLDANHAKRRKTKKQAEFPNQLHSEITDNSGRVKGMPLIKGAEWATNGLLELVALMRNGDTSMMSQFDVQSLLLEYIKINNLRDPCRKSQIVCDSRLLNLFGKPRVGHFEMLKLLESHFFIHEHSPVVAVTGVVDAAMSKVESDENHDNRLMTVHDKRRRTSKKADKRGGQPNPNEYAAIDVHNVNLIYLKRCLVENLIDETDKFNDKVVGSIVRIRLPISDQKQDIYRLVQVVGTSKVGKPYKIGDRTADVILEIRNLQKKEVVAIDAISNQEFSEDECSRLRQSIKCGFIKHLTVGEIQEKAMSLQALRVNDLLESEILRHNNLRDRASEKGHRKEYPLELVEKLEILNSPEERKRRLLEIPEVHVDPKMDPSYESEEDTKEFNEGDQDIDMKPRNPSIGRKEMESSLDSEAQKCWATTLEGNTNISMTDSADGDGTTRVHQGNGSPGNQGKELFGSENNQVGSTIPVIGGWNDNAVQRPETLSEVSSGELSLSNSPGQVQPSIDFETERVWHYQDPAGRVQGPFSMVELRKWSTSGCFPPDFRVWRISQKRDDSLLLTDVLNGQYDRELLLMNKRCLVPQEVRAASDEGSKTGDCEGFGSMDTAADKECKIVDGSLDSIQNDGSALSKSDDEDMKSNGGGCQFSTLTTAADVNSGEGKVGSLLQVSDPLKDNHSLSDQPPMCNSLSSPILTEKSCETMLHQVKEKEEGEKCKSDQNSLRGCFRQTTEGQTDIGNGCDKQVDSKDNSGQSSGQNCRCPAIENSSNGCDSNSTFVSFTKTLEMPDQSQEIDFSDLPSPTPKSNRGDLKSQDAGIKQSPPSEAPVGDSGPRWGTASCSVDGGGRLEVASPTPKLNHGDLKRENAGIKQSLSSEAPIQDSGPSWSTASGPVGGGPQLVDVAGDCQEIDFSDLPSPTPKSNHGDMKGKDAGIGQSLPSTAPVQDSGPSWSTASSPVGGRPHLPDVSGEWGGYSPTPAKPSVDEWDSNLVPESSLKSNMMASDHAATPTSGSCQPTHSSPSHLSSNAASWQAMVVPEPDEFTTLGDESVSDLLAEVEAMESLNRFASPTSDMRCGMEFSPENDCFSPIGGLSPTPDAGKSDALSSSSDLQVHSHSTVTDEPIGVSQAEVLDPHKRSDGRSSMSAEVEDDTKPSDDSINQCEVGSKIQPALPPVTSWDITAMDTSWSLGSETASISQGAVHGNSNLAMGGFSHERIEDMGLGAAQWTAQEHFDVNMGTSIGNPDIWESHPRYVGDRLSGPRDHGFHGGDSSFERGSSVWNGQAIYDVENGGGCFRLPPERQ</sequence>
<dbReference type="GO" id="GO:0003677">
    <property type="term" value="F:DNA binding"/>
    <property type="evidence" value="ECO:0007669"/>
    <property type="project" value="UniProtKB-KW"/>
</dbReference>
<dbReference type="InterPro" id="IPR036885">
    <property type="entry name" value="SWIB_MDM2_dom_sf"/>
</dbReference>
<dbReference type="Gene3D" id="3.30.1490.40">
    <property type="match status" value="1"/>
</dbReference>
<feature type="region of interest" description="Disordered" evidence="6">
    <location>
        <begin position="1360"/>
        <end position="1457"/>
    </location>
</feature>
<dbReference type="InterPro" id="IPR013083">
    <property type="entry name" value="Znf_RING/FYVE/PHD"/>
</dbReference>
<dbReference type="InterPro" id="IPR011011">
    <property type="entry name" value="Znf_FYVE_PHD"/>
</dbReference>
<keyword evidence="4" id="KW-0238">DNA-binding</keyword>
<evidence type="ECO:0000259" key="9">
    <source>
        <dbReference type="PROSITE" id="PS51360"/>
    </source>
</evidence>
<feature type="compositionally biased region" description="Polar residues" evidence="6">
    <location>
        <begin position="1288"/>
        <end position="1298"/>
    </location>
</feature>
<feature type="domain" description="DM2" evidence="10">
    <location>
        <begin position="339"/>
        <end position="422"/>
    </location>
</feature>
<reference evidence="11 12" key="1">
    <citation type="submission" date="2024-05" db="EMBL/GenBank/DDBJ databases">
        <title>Haplotype-resolved chromosome-level genome assembly of Huyou (Citrus changshanensis).</title>
        <authorList>
            <person name="Miao C."/>
            <person name="Chen W."/>
            <person name="Wu Y."/>
            <person name="Wang L."/>
            <person name="Zhao S."/>
            <person name="Grierson D."/>
            <person name="Xu C."/>
            <person name="Chen K."/>
        </authorList>
    </citation>
    <scope>NUCLEOTIDE SEQUENCE [LARGE SCALE GENOMIC DNA]</scope>
    <source>
        <strain evidence="11">01-14</strain>
        <tissue evidence="11">Leaf</tissue>
    </source>
</reference>
<dbReference type="PROSITE" id="PS51360">
    <property type="entry name" value="PLUS3"/>
    <property type="match status" value="1"/>
</dbReference>
<feature type="domain" description="PHD-type" evidence="7">
    <location>
        <begin position="122"/>
        <end position="188"/>
    </location>
</feature>
<feature type="compositionally biased region" description="Acidic residues" evidence="6">
    <location>
        <begin position="677"/>
        <end position="692"/>
    </location>
</feature>
<feature type="domain" description="Plus3" evidence="9">
    <location>
        <begin position="480"/>
        <end position="613"/>
    </location>
</feature>
<feature type="compositionally biased region" description="Polar residues" evidence="6">
    <location>
        <begin position="1167"/>
        <end position="1188"/>
    </location>
</feature>
<accession>A0AAP0QZC7</accession>
<dbReference type="InterPro" id="IPR058668">
    <property type="entry name" value="NERD_dom"/>
</dbReference>
<dbReference type="SUPFAM" id="SSF57903">
    <property type="entry name" value="FYVE/PHD zinc finger"/>
    <property type="match status" value="1"/>
</dbReference>
<dbReference type="CDD" id="cd10567">
    <property type="entry name" value="SWIB-MDM2_like"/>
    <property type="match status" value="1"/>
</dbReference>
<feature type="compositionally biased region" description="Low complexity" evidence="6">
    <location>
        <begin position="1401"/>
        <end position="1413"/>
    </location>
</feature>
<feature type="compositionally biased region" description="Polar residues" evidence="6">
    <location>
        <begin position="723"/>
        <end position="733"/>
    </location>
</feature>
<dbReference type="InterPro" id="IPR019835">
    <property type="entry name" value="SWIB_domain"/>
</dbReference>
<dbReference type="PROSITE" id="PS51925">
    <property type="entry name" value="SWIB_MDM2"/>
    <property type="match status" value="1"/>
</dbReference>
<dbReference type="Gene3D" id="3.30.40.10">
    <property type="entry name" value="Zinc/RING finger domain, C3HC4 (zinc finger)"/>
    <property type="match status" value="1"/>
</dbReference>
<dbReference type="CDD" id="cd15568">
    <property type="entry name" value="PHD5_NSD"/>
    <property type="match status" value="1"/>
</dbReference>
<evidence type="ECO:0000313" key="12">
    <source>
        <dbReference type="Proteomes" id="UP001428341"/>
    </source>
</evidence>
<dbReference type="InterPro" id="IPR003169">
    <property type="entry name" value="GYF"/>
</dbReference>
<feature type="compositionally biased region" description="Polar residues" evidence="6">
    <location>
        <begin position="1"/>
        <end position="11"/>
    </location>
</feature>
<feature type="region of interest" description="Disordered" evidence="6">
    <location>
        <begin position="1034"/>
        <end position="1057"/>
    </location>
</feature>
<dbReference type="FunFam" id="3.30.40.10:FF:000303">
    <property type="entry name" value="Zinc finger CCCH domain-containing protein 19"/>
    <property type="match status" value="1"/>
</dbReference>
<evidence type="ECO:0000256" key="2">
    <source>
        <dbReference type="ARBA" id="ARBA00022771"/>
    </source>
</evidence>
<dbReference type="InterPro" id="IPR019786">
    <property type="entry name" value="Zinc_finger_PHD-type_CS"/>
</dbReference>
<dbReference type="InterPro" id="IPR019787">
    <property type="entry name" value="Znf_PHD-finger"/>
</dbReference>
<dbReference type="SMART" id="SM00444">
    <property type="entry name" value="GYF"/>
    <property type="match status" value="1"/>
</dbReference>
<dbReference type="Pfam" id="PF25980">
    <property type="entry name" value="NERD_plant"/>
    <property type="match status" value="1"/>
</dbReference>
<dbReference type="PROSITE" id="PS01359">
    <property type="entry name" value="ZF_PHD_1"/>
    <property type="match status" value="1"/>
</dbReference>
<dbReference type="InterPro" id="IPR004343">
    <property type="entry name" value="Plus-3_dom"/>
</dbReference>
<feature type="compositionally biased region" description="Basic and acidic residues" evidence="6">
    <location>
        <begin position="1156"/>
        <end position="1165"/>
    </location>
</feature>
<dbReference type="InterPro" id="IPR003121">
    <property type="entry name" value="SWIB_MDM2_domain"/>
</dbReference>
<evidence type="ECO:0000256" key="4">
    <source>
        <dbReference type="ARBA" id="ARBA00023125"/>
    </source>
</evidence>
<dbReference type="PANTHER" id="PTHR46695:SF4">
    <property type="entry name" value="ZINC FINGER CCCH DOMAIN-CONTAINING PROTEIN 44"/>
    <property type="match status" value="1"/>
</dbReference>
<evidence type="ECO:0000259" key="8">
    <source>
        <dbReference type="PROSITE" id="PS50829"/>
    </source>
</evidence>
<dbReference type="Gene3D" id="1.10.245.10">
    <property type="entry name" value="SWIB/MDM2 domain"/>
    <property type="match status" value="1"/>
</dbReference>
<keyword evidence="2 5" id="KW-0863">Zinc-finger</keyword>
<dbReference type="EMBL" id="JBCGBO010000001">
    <property type="protein sequence ID" value="KAK9228030.1"/>
    <property type="molecule type" value="Genomic_DNA"/>
</dbReference>
<dbReference type="InterPro" id="IPR035445">
    <property type="entry name" value="GYF-like_dom_sf"/>
</dbReference>
<dbReference type="InterPro" id="IPR001965">
    <property type="entry name" value="Znf_PHD"/>
</dbReference>
<evidence type="ECO:0000256" key="6">
    <source>
        <dbReference type="SAM" id="MobiDB-lite"/>
    </source>
</evidence>
<name>A0AAP0QZC7_9ROSI</name>
<evidence type="ECO:0000256" key="1">
    <source>
        <dbReference type="ARBA" id="ARBA00022723"/>
    </source>
</evidence>
<feature type="region of interest" description="Disordered" evidence="6">
    <location>
        <begin position="88"/>
        <end position="118"/>
    </location>
</feature>
<feature type="compositionally biased region" description="Basic residues" evidence="6">
    <location>
        <begin position="91"/>
        <end position="104"/>
    </location>
</feature>
<feature type="region of interest" description="Disordered" evidence="6">
    <location>
        <begin position="1089"/>
        <end position="1329"/>
    </location>
</feature>
<evidence type="ECO:0000313" key="11">
    <source>
        <dbReference type="EMBL" id="KAK9228030.1"/>
    </source>
</evidence>
<organism evidence="11 12">
    <name type="scientific">Citrus x changshan-huyou</name>
    <dbReference type="NCBI Taxonomy" id="2935761"/>
    <lineage>
        <taxon>Eukaryota</taxon>
        <taxon>Viridiplantae</taxon>
        <taxon>Streptophyta</taxon>
        <taxon>Embryophyta</taxon>
        <taxon>Tracheophyta</taxon>
        <taxon>Spermatophyta</taxon>
        <taxon>Magnoliopsida</taxon>
        <taxon>eudicotyledons</taxon>
        <taxon>Gunneridae</taxon>
        <taxon>Pentapetalae</taxon>
        <taxon>rosids</taxon>
        <taxon>malvids</taxon>
        <taxon>Sapindales</taxon>
        <taxon>Rutaceae</taxon>
        <taxon>Aurantioideae</taxon>
        <taxon>Citrus</taxon>
    </lineage>
</organism>
<feature type="compositionally biased region" description="Polar residues" evidence="6">
    <location>
        <begin position="1305"/>
        <end position="1314"/>
    </location>
</feature>
<evidence type="ECO:0000259" key="7">
    <source>
        <dbReference type="PROSITE" id="PS50016"/>
    </source>
</evidence>
<dbReference type="SUPFAM" id="SSF55277">
    <property type="entry name" value="GYF domain"/>
    <property type="match status" value="1"/>
</dbReference>
<feature type="region of interest" description="Disordered" evidence="6">
    <location>
        <begin position="1"/>
        <end position="24"/>
    </location>
</feature>
<dbReference type="Gene3D" id="3.90.70.200">
    <property type="entry name" value="Plus-3 domain"/>
    <property type="match status" value="1"/>
</dbReference>
<dbReference type="SUPFAM" id="SSF47592">
    <property type="entry name" value="SWIB/MDM2 domain"/>
    <property type="match status" value="1"/>
</dbReference>
<dbReference type="PROSITE" id="PS50016">
    <property type="entry name" value="ZF_PHD_2"/>
    <property type="match status" value="1"/>
</dbReference>
<feature type="compositionally biased region" description="Polar residues" evidence="6">
    <location>
        <begin position="742"/>
        <end position="752"/>
    </location>
</feature>
<dbReference type="Pfam" id="PF02201">
    <property type="entry name" value="SWIB"/>
    <property type="match status" value="1"/>
</dbReference>
<dbReference type="Pfam" id="PF02213">
    <property type="entry name" value="GYF"/>
    <property type="match status" value="1"/>
</dbReference>
<dbReference type="SUPFAM" id="SSF159042">
    <property type="entry name" value="Plus3-like"/>
    <property type="match status" value="1"/>
</dbReference>
<evidence type="ECO:0000259" key="10">
    <source>
        <dbReference type="PROSITE" id="PS51925"/>
    </source>
</evidence>
<dbReference type="Pfam" id="PF03126">
    <property type="entry name" value="Plus-3"/>
    <property type="match status" value="1"/>
</dbReference>
<feature type="compositionally biased region" description="Polar residues" evidence="6">
    <location>
        <begin position="1234"/>
        <end position="1253"/>
    </location>
</feature>
<evidence type="ECO:0000256" key="3">
    <source>
        <dbReference type="ARBA" id="ARBA00022833"/>
    </source>
</evidence>
<dbReference type="PROSITE" id="PS50829">
    <property type="entry name" value="GYF"/>
    <property type="match status" value="1"/>
</dbReference>
<protein>
    <recommendedName>
        <fullName evidence="13">Zinc finger CCCH domain-containing protein 44-like</fullName>
    </recommendedName>
</protein>
<proteinExistence type="predicted"/>
<dbReference type="SMART" id="SM00249">
    <property type="entry name" value="PHD"/>
    <property type="match status" value="1"/>
</dbReference>